<evidence type="ECO:0000313" key="4">
    <source>
        <dbReference type="Proteomes" id="UP001642484"/>
    </source>
</evidence>
<keyword evidence="4" id="KW-1185">Reference proteome</keyword>
<evidence type="ECO:0000259" key="2">
    <source>
        <dbReference type="Pfam" id="PF13475"/>
    </source>
</evidence>
<protein>
    <recommendedName>
        <fullName evidence="2">DUF4116 domain-containing protein</fullName>
    </recommendedName>
</protein>
<sequence>MAFSKSLGIDPREGYADPKLDHLYQPAAIPVISRSNIGSECIWERRDRLNAEAAKREEHRHQRASQQVQDVLADRLHQRPLAKTSPSSRPVPPWRKEQEAAVGSDARPSWAQPKPTIRMPRSMEVKPFQGQGLPQWSSFGDYRSVSQASPRESGMAKTDVCKEESSSGRMDIQSSGNMPGEESASPEVEDSNPTLGTSRHEVRQLISGEVELDAMPEELRADRDIVAAALHADGHALQHASNDLKSDRPLVLAAVRENGLALSHAAKELCGDQDVVLTAVRQNGLALQHASSDLRASAFVVLEALAQNSQSARFVARELLDDRSFVISAAPFSRRIFEKASFRLKRNLDVVLEVVEHDPDSFMFAAWELRCDKFSVKQVVSTAGCAIAHASPDLRQDPEILAVVVSVFSCCQSIEWSIRIRWRLPTTLWLWQQLKSDGCCT</sequence>
<dbReference type="Pfam" id="PF13475">
    <property type="entry name" value="DUF4116"/>
    <property type="match status" value="1"/>
</dbReference>
<evidence type="ECO:0000256" key="1">
    <source>
        <dbReference type="SAM" id="MobiDB-lite"/>
    </source>
</evidence>
<comment type="caution">
    <text evidence="3">The sequence shown here is derived from an EMBL/GenBank/DDBJ whole genome shotgun (WGS) entry which is preliminary data.</text>
</comment>
<name>A0ABP0NGB4_9DINO</name>
<feature type="region of interest" description="Disordered" evidence="1">
    <location>
        <begin position="52"/>
        <end position="199"/>
    </location>
</feature>
<dbReference type="InterPro" id="IPR025197">
    <property type="entry name" value="DUF4116"/>
</dbReference>
<proteinExistence type="predicted"/>
<evidence type="ECO:0000313" key="3">
    <source>
        <dbReference type="EMBL" id="CAK9062830.1"/>
    </source>
</evidence>
<feature type="compositionally biased region" description="Polar residues" evidence="1">
    <location>
        <begin position="132"/>
        <end position="150"/>
    </location>
</feature>
<feature type="domain" description="DUF4116" evidence="2">
    <location>
        <begin position="247"/>
        <end position="295"/>
    </location>
</feature>
<dbReference type="Proteomes" id="UP001642484">
    <property type="component" value="Unassembled WGS sequence"/>
</dbReference>
<gene>
    <name evidence="3" type="ORF">CCMP2556_LOCUS30895</name>
</gene>
<organism evidence="3 4">
    <name type="scientific">Durusdinium trenchii</name>
    <dbReference type="NCBI Taxonomy" id="1381693"/>
    <lineage>
        <taxon>Eukaryota</taxon>
        <taxon>Sar</taxon>
        <taxon>Alveolata</taxon>
        <taxon>Dinophyceae</taxon>
        <taxon>Suessiales</taxon>
        <taxon>Symbiodiniaceae</taxon>
        <taxon>Durusdinium</taxon>
    </lineage>
</organism>
<dbReference type="EMBL" id="CAXAMN010021729">
    <property type="protein sequence ID" value="CAK9062830.1"/>
    <property type="molecule type" value="Genomic_DNA"/>
</dbReference>
<reference evidence="3 4" key="1">
    <citation type="submission" date="2024-02" db="EMBL/GenBank/DDBJ databases">
        <authorList>
            <person name="Chen Y."/>
            <person name="Shah S."/>
            <person name="Dougan E. K."/>
            <person name="Thang M."/>
            <person name="Chan C."/>
        </authorList>
    </citation>
    <scope>NUCLEOTIDE SEQUENCE [LARGE SCALE GENOMIC DNA]</scope>
</reference>
<accession>A0ABP0NGB4</accession>